<dbReference type="PANTHER" id="PTHR45772:SF9">
    <property type="entry name" value="CONSERVED COMPONENT OF ABC TRANSPORTER FOR NATURAL AMINO ACIDS"/>
    <property type="match status" value="1"/>
</dbReference>
<dbReference type="InterPro" id="IPR051120">
    <property type="entry name" value="ABC_AA/LPS_Transport"/>
</dbReference>
<dbReference type="EMBL" id="CADCWF010000116">
    <property type="protein sequence ID" value="CAA9552563.1"/>
    <property type="molecule type" value="Genomic_DNA"/>
</dbReference>
<dbReference type="GO" id="GO:0005886">
    <property type="term" value="C:plasma membrane"/>
    <property type="evidence" value="ECO:0007669"/>
    <property type="project" value="TreeGrafter"/>
</dbReference>
<evidence type="ECO:0000313" key="5">
    <source>
        <dbReference type="EMBL" id="CAA9552563.1"/>
    </source>
</evidence>
<name>A0A6J4UJT2_9BACT</name>
<dbReference type="InterPro" id="IPR027417">
    <property type="entry name" value="P-loop_NTPase"/>
</dbReference>
<dbReference type="SMART" id="SM00382">
    <property type="entry name" value="AAA"/>
    <property type="match status" value="1"/>
</dbReference>
<dbReference type="PANTHER" id="PTHR45772">
    <property type="entry name" value="CONSERVED COMPONENT OF ABC TRANSPORTER FOR NATURAL AMINO ACIDS-RELATED"/>
    <property type="match status" value="1"/>
</dbReference>
<keyword evidence="3 5" id="KW-0067">ATP-binding</keyword>
<proteinExistence type="predicted"/>
<feature type="domain" description="ABC transporter" evidence="4">
    <location>
        <begin position="57"/>
        <end position="305"/>
    </location>
</feature>
<gene>
    <name evidence="5" type="ORF">AVDCRST_MAG59-1883</name>
</gene>
<dbReference type="PROSITE" id="PS50893">
    <property type="entry name" value="ABC_TRANSPORTER_2"/>
    <property type="match status" value="1"/>
</dbReference>
<dbReference type="InterPro" id="IPR003593">
    <property type="entry name" value="AAA+_ATPase"/>
</dbReference>
<evidence type="ECO:0000259" key="4">
    <source>
        <dbReference type="PROSITE" id="PS50893"/>
    </source>
</evidence>
<dbReference type="CDD" id="cd03219">
    <property type="entry name" value="ABC_Mj1267_LivG_branched"/>
    <property type="match status" value="1"/>
</dbReference>
<evidence type="ECO:0000256" key="3">
    <source>
        <dbReference type="ARBA" id="ARBA00022840"/>
    </source>
</evidence>
<dbReference type="GO" id="GO:0016887">
    <property type="term" value="F:ATP hydrolysis activity"/>
    <property type="evidence" value="ECO:0007669"/>
    <property type="project" value="InterPro"/>
</dbReference>
<evidence type="ECO:0000256" key="1">
    <source>
        <dbReference type="ARBA" id="ARBA00022448"/>
    </source>
</evidence>
<dbReference type="GO" id="GO:0005524">
    <property type="term" value="F:ATP binding"/>
    <property type="evidence" value="ECO:0007669"/>
    <property type="project" value="UniProtKB-KW"/>
</dbReference>
<dbReference type="AlphaFoldDB" id="A0A6J4UJT2"/>
<dbReference type="SUPFAM" id="SSF52540">
    <property type="entry name" value="P-loop containing nucleoside triphosphate hydrolases"/>
    <property type="match status" value="1"/>
</dbReference>
<protein>
    <submittedName>
        <fullName evidence="5">Branched-chain amino acid transport ATP-binding protein LivG</fullName>
    </submittedName>
</protein>
<evidence type="ECO:0000256" key="2">
    <source>
        <dbReference type="ARBA" id="ARBA00022741"/>
    </source>
</evidence>
<keyword evidence="1" id="KW-0813">Transport</keyword>
<dbReference type="Gene3D" id="3.40.50.300">
    <property type="entry name" value="P-loop containing nucleotide triphosphate hydrolases"/>
    <property type="match status" value="1"/>
</dbReference>
<sequence>MAGLARGRVGDRRLGPDFLPAVPPVVPPSPERTALVAETIGAEVRADREVSSTDAVLAVRSVTKAFGGNRAVDDCSFTVRRGSITGLIGPNGAGKSTLLNIVAGALRADQGSVLLDGEPISGRRPDELLGRGLARTFQVPRPIPSMTVLENLVLAGQGQVGERLWTSWCRPNRVGLQENAIVDKALGILGYVNLGRLRDAPAGTLSGGQKKLLEFARSLMAEPKLVLLDEPAAGVNRTLMRQLTALIEEQCHERGVTFLVVEHDMDLVARLCDPVIVMSQGRPIFEGTFDEVRRDEEVLSAYLGGQFR</sequence>
<reference evidence="5" key="1">
    <citation type="submission" date="2020-02" db="EMBL/GenBank/DDBJ databases">
        <authorList>
            <person name="Meier V. D."/>
        </authorList>
    </citation>
    <scope>NUCLEOTIDE SEQUENCE</scope>
    <source>
        <strain evidence="5">AVDCRST_MAG59</strain>
    </source>
</reference>
<accession>A0A6J4UJT2</accession>
<dbReference type="InterPro" id="IPR032823">
    <property type="entry name" value="BCA_ABC_TP_C"/>
</dbReference>
<dbReference type="FunFam" id="3.40.50.300:FF:000421">
    <property type="entry name" value="Branched-chain amino acid ABC transporter ATP-binding protein"/>
    <property type="match status" value="1"/>
</dbReference>
<dbReference type="Pfam" id="PF12399">
    <property type="entry name" value="BCA_ABC_TP_C"/>
    <property type="match status" value="1"/>
</dbReference>
<dbReference type="InterPro" id="IPR003439">
    <property type="entry name" value="ABC_transporter-like_ATP-bd"/>
</dbReference>
<dbReference type="InterPro" id="IPR017871">
    <property type="entry name" value="ABC_transporter-like_CS"/>
</dbReference>
<dbReference type="Pfam" id="PF00005">
    <property type="entry name" value="ABC_tran"/>
    <property type="match status" value="1"/>
</dbReference>
<keyword evidence="2" id="KW-0547">Nucleotide-binding</keyword>
<dbReference type="PROSITE" id="PS00211">
    <property type="entry name" value="ABC_TRANSPORTER_1"/>
    <property type="match status" value="1"/>
</dbReference>
<organism evidence="5">
    <name type="scientific">uncultured Thermomicrobiales bacterium</name>
    <dbReference type="NCBI Taxonomy" id="1645740"/>
    <lineage>
        <taxon>Bacteria</taxon>
        <taxon>Pseudomonadati</taxon>
        <taxon>Thermomicrobiota</taxon>
        <taxon>Thermomicrobia</taxon>
        <taxon>Thermomicrobiales</taxon>
        <taxon>environmental samples</taxon>
    </lineage>
</organism>